<accession>A0A9W7AJY8</accession>
<evidence type="ECO:0000313" key="1">
    <source>
        <dbReference type="EMBL" id="GMH73139.1"/>
    </source>
</evidence>
<name>A0A9W7AJY8_9STRA</name>
<dbReference type="AlphaFoldDB" id="A0A9W7AJY8"/>
<evidence type="ECO:0000313" key="2">
    <source>
        <dbReference type="Proteomes" id="UP001165082"/>
    </source>
</evidence>
<keyword evidence="2" id="KW-1185">Reference proteome</keyword>
<dbReference type="EMBL" id="BRXZ01001515">
    <property type="protein sequence ID" value="GMH73139.1"/>
    <property type="molecule type" value="Genomic_DNA"/>
</dbReference>
<organism evidence="1 2">
    <name type="scientific">Triparma retinervis</name>
    <dbReference type="NCBI Taxonomy" id="2557542"/>
    <lineage>
        <taxon>Eukaryota</taxon>
        <taxon>Sar</taxon>
        <taxon>Stramenopiles</taxon>
        <taxon>Ochrophyta</taxon>
        <taxon>Bolidophyceae</taxon>
        <taxon>Parmales</taxon>
        <taxon>Triparmaceae</taxon>
        <taxon>Triparma</taxon>
    </lineage>
</organism>
<sequence>MYVGIFPDLLPGSSVRECKRALVELLVSHEISQKGEWFDYKLKAKKFGGGRRPSEKGGCFILVIVDGMAKVLVEEGERRAGAECWRQLMKAHEDVEDETEGGEADRESENAEQGFRGIVAFRKVLFSDDGEDGEGDSSDSLSDCDGDSFFNFSAASAVLPKDAGFVEFTLDDGCVIKGGFLFPREVRGWEKRIPIQVEKRRERVQEKAKQVRIVQMHRSKKDETSEVPEDVKNNYRTIAHPKYPPSALAPLSSGPELSDVIAHDGVDYMLLVASLVRDSRKYKHVWRSTCVENSGLFKRLCLLGEFQADPDDQLGQSPLKNVSNPREAVKVYTKQAEEAASSLFSLAKQICLKLNIDKLGIGPIKTEERALLKAKEKYNGDVRMVKDYSRCVIVCVDYTQLLAGLLLVHSRCAKVLVRLKTRALTRVNEALKGGYRHAVANVLLKGHVCEILFTTEDMYSICGTRGVRHYFHSMELYTDTLPDVSLLLKGSTSDERANMIGVIESRFPALLKGDDGVGAEIELNEYQVNVLYCLCHLLIHNKFYKWANLCLKKLLRIRVAEMPKHHPMVIEIKELLAATYQAQGLESECELVFEDVAASRREVKCEVMVQDLVSFVTLDNFLEMCEKSMDRVKEIRIQGRLPDRDSEYRFLFEQGTTYYNSIMVKQFNFLPLAKRQHLPKRRVFSRGNSSSVQEDESDDVGMFEFEKMFNW</sequence>
<dbReference type="OrthoDB" id="38015at2759"/>
<reference evidence="1" key="1">
    <citation type="submission" date="2022-07" db="EMBL/GenBank/DDBJ databases">
        <title>Genome analysis of Parmales, a sister group of diatoms, reveals the evolutionary specialization of diatoms from phago-mixotrophs to photoautotrophs.</title>
        <authorList>
            <person name="Ban H."/>
            <person name="Sato S."/>
            <person name="Yoshikawa S."/>
            <person name="Kazumasa Y."/>
            <person name="Nakamura Y."/>
            <person name="Ichinomiya M."/>
            <person name="Saitoh K."/>
            <person name="Sato N."/>
            <person name="Blanc-Mathieu R."/>
            <person name="Endo H."/>
            <person name="Kuwata A."/>
            <person name="Ogata H."/>
        </authorList>
    </citation>
    <scope>NUCLEOTIDE SEQUENCE</scope>
</reference>
<dbReference type="Proteomes" id="UP001165082">
    <property type="component" value="Unassembled WGS sequence"/>
</dbReference>
<protein>
    <submittedName>
        <fullName evidence="1">Uncharacterized protein</fullName>
    </submittedName>
</protein>
<gene>
    <name evidence="1" type="ORF">TrRE_jg5756</name>
</gene>
<proteinExistence type="predicted"/>
<comment type="caution">
    <text evidence="1">The sequence shown here is derived from an EMBL/GenBank/DDBJ whole genome shotgun (WGS) entry which is preliminary data.</text>
</comment>